<keyword evidence="8" id="KW-1185">Reference proteome</keyword>
<evidence type="ECO:0000256" key="6">
    <source>
        <dbReference type="SAM" id="Phobius"/>
    </source>
</evidence>
<feature type="region of interest" description="Disordered" evidence="5">
    <location>
        <begin position="1"/>
        <end position="30"/>
    </location>
</feature>
<dbReference type="Pfam" id="PF07690">
    <property type="entry name" value="MFS_1"/>
    <property type="match status" value="1"/>
</dbReference>
<gene>
    <name evidence="7" type="ORF">DGYR_LOCUS11876</name>
</gene>
<keyword evidence="3 6" id="KW-1133">Transmembrane helix</keyword>
<feature type="transmembrane region" description="Helical" evidence="6">
    <location>
        <begin position="443"/>
        <end position="469"/>
    </location>
</feature>
<name>A0A7I8W6Z8_9ANNE</name>
<feature type="transmembrane region" description="Helical" evidence="6">
    <location>
        <begin position="167"/>
        <end position="187"/>
    </location>
</feature>
<evidence type="ECO:0000313" key="7">
    <source>
        <dbReference type="EMBL" id="CAD5124315.1"/>
    </source>
</evidence>
<dbReference type="PANTHER" id="PTHR23507">
    <property type="entry name" value="ZGC:174356"/>
    <property type="match status" value="1"/>
</dbReference>
<dbReference type="Proteomes" id="UP000549394">
    <property type="component" value="Unassembled WGS sequence"/>
</dbReference>
<evidence type="ECO:0000256" key="1">
    <source>
        <dbReference type="ARBA" id="ARBA00004141"/>
    </source>
</evidence>
<feature type="transmembrane region" description="Helical" evidence="6">
    <location>
        <begin position="199"/>
        <end position="221"/>
    </location>
</feature>
<feature type="transmembrane region" description="Helical" evidence="6">
    <location>
        <begin position="378"/>
        <end position="402"/>
    </location>
</feature>
<feature type="transmembrane region" description="Helical" evidence="6">
    <location>
        <begin position="285"/>
        <end position="304"/>
    </location>
</feature>
<accession>A0A7I8W6Z8</accession>
<organism evidence="7 8">
    <name type="scientific">Dimorphilus gyrociliatus</name>
    <dbReference type="NCBI Taxonomy" id="2664684"/>
    <lineage>
        <taxon>Eukaryota</taxon>
        <taxon>Metazoa</taxon>
        <taxon>Spiralia</taxon>
        <taxon>Lophotrochozoa</taxon>
        <taxon>Annelida</taxon>
        <taxon>Polychaeta</taxon>
        <taxon>Polychaeta incertae sedis</taxon>
        <taxon>Dinophilidae</taxon>
        <taxon>Dimorphilus</taxon>
    </lineage>
</organism>
<feature type="transmembrane region" description="Helical" evidence="6">
    <location>
        <begin position="227"/>
        <end position="248"/>
    </location>
</feature>
<dbReference type="InterPro" id="IPR036259">
    <property type="entry name" value="MFS_trans_sf"/>
</dbReference>
<dbReference type="GO" id="GO:0022857">
    <property type="term" value="F:transmembrane transporter activity"/>
    <property type="evidence" value="ECO:0007669"/>
    <property type="project" value="InterPro"/>
</dbReference>
<keyword evidence="4 6" id="KW-0472">Membrane</keyword>
<dbReference type="EMBL" id="CAJFCJ010000020">
    <property type="protein sequence ID" value="CAD5124315.1"/>
    <property type="molecule type" value="Genomic_DNA"/>
</dbReference>
<feature type="compositionally biased region" description="Polar residues" evidence="5">
    <location>
        <begin position="1"/>
        <end position="20"/>
    </location>
</feature>
<dbReference type="AlphaFoldDB" id="A0A7I8W6Z8"/>
<keyword evidence="2 6" id="KW-0812">Transmembrane</keyword>
<dbReference type="PANTHER" id="PTHR23507:SF1">
    <property type="entry name" value="FI18259P1-RELATED"/>
    <property type="match status" value="1"/>
</dbReference>
<dbReference type="Gene3D" id="1.20.1250.20">
    <property type="entry name" value="MFS general substrate transporter like domains"/>
    <property type="match status" value="1"/>
</dbReference>
<feature type="transmembrane region" description="Helical" evidence="6">
    <location>
        <begin position="47"/>
        <end position="66"/>
    </location>
</feature>
<feature type="transmembrane region" description="Helical" evidence="6">
    <location>
        <begin position="134"/>
        <end position="155"/>
    </location>
</feature>
<comment type="caution">
    <text evidence="7">The sequence shown here is derived from an EMBL/GenBank/DDBJ whole genome shotgun (WGS) entry which is preliminary data.</text>
</comment>
<protein>
    <submittedName>
        <fullName evidence="7">DgyrCDS12603</fullName>
    </submittedName>
</protein>
<feature type="transmembrane region" description="Helical" evidence="6">
    <location>
        <begin position="354"/>
        <end position="372"/>
    </location>
</feature>
<comment type="subcellular location">
    <subcellularLocation>
        <location evidence="1">Membrane</location>
        <topology evidence="1">Multi-pass membrane protein</topology>
    </subcellularLocation>
</comment>
<dbReference type="GO" id="GO:0016020">
    <property type="term" value="C:membrane"/>
    <property type="evidence" value="ECO:0007669"/>
    <property type="project" value="UniProtKB-SubCell"/>
</dbReference>
<feature type="transmembrane region" description="Helical" evidence="6">
    <location>
        <begin position="103"/>
        <end position="122"/>
    </location>
</feature>
<proteinExistence type="predicted"/>
<dbReference type="OrthoDB" id="419734at2759"/>
<evidence type="ECO:0000256" key="3">
    <source>
        <dbReference type="ARBA" id="ARBA00022989"/>
    </source>
</evidence>
<sequence>MVYPETQESGISDIRSYNSTDEGESSPLVNKDDNFQERKIIKPKRTFIVEPLIIMVFVGCYSTPVITNQFVNSVLTSPSNSTENQTCQKNYEKDKGQQKSAEFMLGLSLVQNIPAMFIALFIGPWSDRIGRKPIMYISMIGALCDSLITVLVVSLKLNILYLYIGKTIYGLFGGNNGLTLGAFSYIADITDTDQRSLKIITAEGLMALVAGAAQIGIGYWIKSTNFSQPFFAVFSIYFLSMIYLFFFVPETIYSPKGTNKLKDLFNLKDSKEGFKLFLMSGRRGWVLRLLTAAFLCNYMVFVGRNDANTLFMMSAPLCWNSVEIGIFSGVTIMLVIILGIVWAKIFRTCCSLRLSTMSLIGIISSALMQLVQSVSTKSWMMFIAPFIGSGTFIGFPLIRGYLSLLISRFHQGALFSVVSFIEAIAQLASTSLFDVIYAKTVHVFPGFVFLVASLFCLVGAVFIAIVRCLEINHMDEILMNEENEEITVDA</sequence>
<evidence type="ECO:0000256" key="5">
    <source>
        <dbReference type="SAM" id="MobiDB-lite"/>
    </source>
</evidence>
<evidence type="ECO:0000313" key="8">
    <source>
        <dbReference type="Proteomes" id="UP000549394"/>
    </source>
</evidence>
<evidence type="ECO:0000256" key="2">
    <source>
        <dbReference type="ARBA" id="ARBA00022692"/>
    </source>
</evidence>
<feature type="transmembrane region" description="Helical" evidence="6">
    <location>
        <begin position="324"/>
        <end position="342"/>
    </location>
</feature>
<feature type="transmembrane region" description="Helical" evidence="6">
    <location>
        <begin position="414"/>
        <end position="437"/>
    </location>
</feature>
<evidence type="ECO:0000256" key="4">
    <source>
        <dbReference type="ARBA" id="ARBA00023136"/>
    </source>
</evidence>
<dbReference type="SUPFAM" id="SSF103473">
    <property type="entry name" value="MFS general substrate transporter"/>
    <property type="match status" value="1"/>
</dbReference>
<dbReference type="InterPro" id="IPR011701">
    <property type="entry name" value="MFS"/>
</dbReference>
<reference evidence="7 8" key="1">
    <citation type="submission" date="2020-08" db="EMBL/GenBank/DDBJ databases">
        <authorList>
            <person name="Hejnol A."/>
        </authorList>
    </citation>
    <scope>NUCLEOTIDE SEQUENCE [LARGE SCALE GENOMIC DNA]</scope>
</reference>